<dbReference type="OrthoDB" id="5595141at2759"/>
<dbReference type="eggNOG" id="KOG4051">
    <property type="taxonomic scope" value="Eukaryota"/>
</dbReference>
<comment type="similarity">
    <text evidence="2">Belongs to the EAF7 family.</text>
</comment>
<dbReference type="STRING" id="1071378.G0WCV5"/>
<dbReference type="RefSeq" id="XP_003670859.1">
    <property type="nucleotide sequence ID" value="XM_003670811.1"/>
</dbReference>
<proteinExistence type="inferred from homology"/>
<keyword evidence="6" id="KW-0804">Transcription</keyword>
<feature type="compositionally biased region" description="Basic and acidic residues" evidence="9">
    <location>
        <begin position="184"/>
        <end position="213"/>
    </location>
</feature>
<dbReference type="GO" id="GO:0006357">
    <property type="term" value="P:regulation of transcription by RNA polymerase II"/>
    <property type="evidence" value="ECO:0007669"/>
    <property type="project" value="TreeGrafter"/>
</dbReference>
<reference evidence="10 11" key="1">
    <citation type="journal article" date="2011" name="Proc. Natl. Acad. Sci. U.S.A.">
        <title>Evolutionary erosion of yeast sex chromosomes by mating-type switching accidents.</title>
        <authorList>
            <person name="Gordon J.L."/>
            <person name="Armisen D."/>
            <person name="Proux-Wera E."/>
            <person name="Oheigeartaigh S.S."/>
            <person name="Byrne K.P."/>
            <person name="Wolfe K.H."/>
        </authorList>
    </citation>
    <scope>NUCLEOTIDE SEQUENCE [LARGE SCALE GENOMIC DNA]</scope>
    <source>
        <strain evidence="11">ATCC 10597 / BCRC 20456 / CBS 421 / NBRC 0211 / NRRL Y-12639</strain>
    </source>
</reference>
<feature type="compositionally biased region" description="Basic and acidic residues" evidence="9">
    <location>
        <begin position="91"/>
        <end position="116"/>
    </location>
</feature>
<evidence type="ECO:0000313" key="11">
    <source>
        <dbReference type="Proteomes" id="UP000000689"/>
    </source>
</evidence>
<evidence type="ECO:0000256" key="3">
    <source>
        <dbReference type="ARBA" id="ARBA00018502"/>
    </source>
</evidence>
<evidence type="ECO:0000256" key="7">
    <source>
        <dbReference type="ARBA" id="ARBA00023242"/>
    </source>
</evidence>
<evidence type="ECO:0000256" key="6">
    <source>
        <dbReference type="ARBA" id="ARBA00023163"/>
    </source>
</evidence>
<feature type="compositionally biased region" description="Basic and acidic residues" evidence="9">
    <location>
        <begin position="410"/>
        <end position="426"/>
    </location>
</feature>
<feature type="region of interest" description="Disordered" evidence="9">
    <location>
        <begin position="295"/>
        <end position="317"/>
    </location>
</feature>
<keyword evidence="4" id="KW-0156">Chromatin regulator</keyword>
<dbReference type="GO" id="GO:0005634">
    <property type="term" value="C:nucleus"/>
    <property type="evidence" value="ECO:0007669"/>
    <property type="project" value="UniProtKB-SubCell"/>
</dbReference>
<dbReference type="HOGENOM" id="CLU_446235_0_0_1"/>
<comment type="function">
    <text evidence="8">Component of the NuA4 histone acetyltransferase complex which is involved in transcriptional activation of selected genes principally by acetylation of nucleosomal histone H4 and H2A. The NuA4 complex is also involved in DNA repair.</text>
</comment>
<dbReference type="GO" id="GO:0006325">
    <property type="term" value="P:chromatin organization"/>
    <property type="evidence" value="ECO:0007669"/>
    <property type="project" value="UniProtKB-KW"/>
</dbReference>
<organism evidence="10 11">
    <name type="scientific">Naumovozyma dairenensis (strain ATCC 10597 / BCRC 20456 / CBS 421 / NBRC 0211 / NRRL Y-12639)</name>
    <name type="common">Saccharomyces dairenensis</name>
    <dbReference type="NCBI Taxonomy" id="1071378"/>
    <lineage>
        <taxon>Eukaryota</taxon>
        <taxon>Fungi</taxon>
        <taxon>Dikarya</taxon>
        <taxon>Ascomycota</taxon>
        <taxon>Saccharomycotina</taxon>
        <taxon>Saccharomycetes</taxon>
        <taxon>Saccharomycetales</taxon>
        <taxon>Saccharomycetaceae</taxon>
        <taxon>Naumovozyma</taxon>
    </lineage>
</organism>
<sequence>MAIDWTIVDEIRLFRWVAQFKPAGIHKHFHMLCIVERMNHPDKYPMILLQKEVVKPGKIFTAKDIWDRLNRYYDFDEADKLENEVPAMEDDTTKDNITKHDNNHADQENKIPKDENNNNNHNSNIEEEYDFDDSYQEEEMTLLKLKYKLLTQKRDFALPWAEYGELILSNAKNGAPSEEEEESKDVKQKDIEENKVDMKQETKKIEKELETVGKPEPSSEELTPSQTEGTNIEIKSTSSNESPSNSLGVSKQDTKRTGPRIRKSVRIKPSHPSVPVENHNNVKDTTALKNEVEVKAGSESKLEAKSEAHTHAEKNEILPHITLDETDAVNNPVNANVELEIDKKELELVSNEQKLTIEEKQAAEVHDAAEEPKLITKDKEELKEERETNVEKVAKETPIEGESTQASETTGKEANEATGKETRETETEAEDTGGTPKQPREHSKEEEEKKGTIEEPLKEHEKEMVNTEVTDEFKTGVDKERKETPDLEKSIEPTPVNENGTGEGVSSPKEEPKSDAKATLPEAEVKKKEHNKEAQDEKDGQEEAKVEEKRPKKRGRRSSILQDEEPIGKRTRRSSSHTDLSTTTSSPPKKRKRKPVPEPATRRVSSRLRNKK</sequence>
<keyword evidence="11" id="KW-1185">Reference proteome</keyword>
<evidence type="ECO:0000256" key="4">
    <source>
        <dbReference type="ARBA" id="ARBA00022853"/>
    </source>
</evidence>
<dbReference type="GO" id="GO:0035267">
    <property type="term" value="C:NuA4 histone acetyltransferase complex"/>
    <property type="evidence" value="ECO:0007669"/>
    <property type="project" value="TreeGrafter"/>
</dbReference>
<dbReference type="GeneID" id="11496954"/>
<protein>
    <recommendedName>
        <fullName evidence="3">Chromatin modification-related protein EAF7</fullName>
    </recommendedName>
</protein>
<dbReference type="InterPro" id="IPR012423">
    <property type="entry name" value="Eaf7/MRGBP"/>
</dbReference>
<comment type="subcellular location">
    <subcellularLocation>
        <location evidence="1">Nucleus</location>
    </subcellularLocation>
</comment>
<keyword evidence="5" id="KW-0805">Transcription regulation</keyword>
<feature type="region of interest" description="Disordered" evidence="9">
    <location>
        <begin position="268"/>
        <end position="287"/>
    </location>
</feature>
<dbReference type="PANTHER" id="PTHR13581">
    <property type="entry name" value="MRG-BINDING PROTEIN"/>
    <property type="match status" value="1"/>
</dbReference>
<dbReference type="Proteomes" id="UP000000689">
    <property type="component" value="Chromosome 6"/>
</dbReference>
<feature type="compositionally biased region" description="Polar residues" evidence="9">
    <location>
        <begin position="220"/>
        <end position="235"/>
    </location>
</feature>
<feature type="compositionally biased region" description="Basic and acidic residues" evidence="9">
    <location>
        <begin position="523"/>
        <end position="550"/>
    </location>
</feature>
<dbReference type="PANTHER" id="PTHR13581:SF5">
    <property type="entry name" value="MRG_MORF4L-BINDING PROTEIN"/>
    <property type="match status" value="1"/>
</dbReference>
<feature type="compositionally biased region" description="Basic and acidic residues" evidence="9">
    <location>
        <begin position="358"/>
        <end position="398"/>
    </location>
</feature>
<evidence type="ECO:0000313" key="10">
    <source>
        <dbReference type="EMBL" id="CCD25616.1"/>
    </source>
</evidence>
<feature type="compositionally biased region" description="Basic and acidic residues" evidence="9">
    <location>
        <begin position="438"/>
        <end position="491"/>
    </location>
</feature>
<dbReference type="Pfam" id="PF07904">
    <property type="entry name" value="Eaf7"/>
    <property type="match status" value="1"/>
</dbReference>
<evidence type="ECO:0000256" key="9">
    <source>
        <dbReference type="SAM" id="MobiDB-lite"/>
    </source>
</evidence>
<dbReference type="OMA" id="LCIVERM"/>
<feature type="region of interest" description="Disordered" evidence="9">
    <location>
        <begin position="172"/>
        <end position="261"/>
    </location>
</feature>
<gene>
    <name evidence="10" type="primary">NDAI0F02980</name>
    <name evidence="10" type="ordered locus">NDAI_0F02980</name>
</gene>
<dbReference type="AlphaFoldDB" id="G0WCV5"/>
<feature type="region of interest" description="Disordered" evidence="9">
    <location>
        <begin position="84"/>
        <end position="125"/>
    </location>
</feature>
<feature type="region of interest" description="Disordered" evidence="9">
    <location>
        <begin position="358"/>
        <end position="612"/>
    </location>
</feature>
<evidence type="ECO:0000256" key="5">
    <source>
        <dbReference type="ARBA" id="ARBA00023015"/>
    </source>
</evidence>
<evidence type="ECO:0000256" key="1">
    <source>
        <dbReference type="ARBA" id="ARBA00004123"/>
    </source>
</evidence>
<accession>G0WCV5</accession>
<feature type="compositionally biased region" description="Low complexity" evidence="9">
    <location>
        <begin position="577"/>
        <end position="587"/>
    </location>
</feature>
<feature type="compositionally biased region" description="Low complexity" evidence="9">
    <location>
        <begin position="236"/>
        <end position="250"/>
    </location>
</feature>
<name>G0WCV5_NAUDC</name>
<dbReference type="KEGG" id="ndi:NDAI_0F02980"/>
<keyword evidence="7" id="KW-0539">Nucleus</keyword>
<evidence type="ECO:0000256" key="2">
    <source>
        <dbReference type="ARBA" id="ARBA00007117"/>
    </source>
</evidence>
<evidence type="ECO:0000256" key="8">
    <source>
        <dbReference type="ARBA" id="ARBA00025178"/>
    </source>
</evidence>
<dbReference type="EMBL" id="HE580272">
    <property type="protein sequence ID" value="CCD25616.1"/>
    <property type="molecule type" value="Genomic_DNA"/>
</dbReference>